<evidence type="ECO:0000313" key="4">
    <source>
        <dbReference type="Proteomes" id="UP000235050"/>
    </source>
</evidence>
<keyword evidence="4" id="KW-1185">Reference proteome</keyword>
<reference evidence="3 4" key="1">
    <citation type="submission" date="2017-07" db="EMBL/GenBank/DDBJ databases">
        <title>Bifidobacterium novel species.</title>
        <authorList>
            <person name="Lugli G.A."/>
            <person name="Milani C."/>
            <person name="Duranti S."/>
            <person name="Mangifesta M."/>
        </authorList>
    </citation>
    <scope>NUCLEOTIDE SEQUENCE [LARGE SCALE GENOMIC DNA]</scope>
    <source>
        <strain evidence="4">Uis1B</strain>
    </source>
</reference>
<accession>A0A2N5J820</accession>
<sequence length="285" mass="30654">MTDVEAIFDERYPLDKWKNPDYSIMDRFSLRGKKGFVTGAAGGLGRNAAAALAQAGADVALVDLPSTMDHLKELSARMSERFGVNVTALPCDVTDVDQVAELKRSLVNELGTVDFAFLNAGVNIPGDDQDATEEVWTKTIEINLNGAYRTGRIAHEIMREHGHGGSLVFTSSLSGHNANYMMGGPTPVNAYGATKAGIMEHSRYLAAALAKYGIRSNTISPGYIWSGIFNGRISMEAHDAMLEVVPAQRFGTNDEIASAVLFLASDASSYVTGTDLRVDGGYCIY</sequence>
<evidence type="ECO:0000256" key="1">
    <source>
        <dbReference type="ARBA" id="ARBA00006484"/>
    </source>
</evidence>
<gene>
    <name evidence="3" type="ORF">Uis1B_1849</name>
</gene>
<protein>
    <submittedName>
        <fullName evidence="3">Oxidoreductase, short chain dehydrogenase/reductase family</fullName>
    </submittedName>
</protein>
<dbReference type="EMBL" id="NMWU01000035">
    <property type="protein sequence ID" value="PLS30362.1"/>
    <property type="molecule type" value="Genomic_DNA"/>
</dbReference>
<dbReference type="FunFam" id="3.40.50.720:FF:000084">
    <property type="entry name" value="Short-chain dehydrogenase reductase"/>
    <property type="match status" value="1"/>
</dbReference>
<keyword evidence="2" id="KW-0560">Oxidoreductase</keyword>
<dbReference type="OrthoDB" id="286404at2"/>
<proteinExistence type="inferred from homology"/>
<dbReference type="AlphaFoldDB" id="A0A2N5J820"/>
<dbReference type="InterPro" id="IPR002347">
    <property type="entry name" value="SDR_fam"/>
</dbReference>
<dbReference type="RefSeq" id="WP_101617760.1">
    <property type="nucleotide sequence ID" value="NZ_NMWU01000035.1"/>
</dbReference>
<dbReference type="PRINTS" id="PR00081">
    <property type="entry name" value="GDHRDH"/>
</dbReference>
<dbReference type="Pfam" id="PF13561">
    <property type="entry name" value="adh_short_C2"/>
    <property type="match status" value="1"/>
</dbReference>
<name>A0A2N5J820_9BIFI</name>
<dbReference type="Gene3D" id="3.40.50.720">
    <property type="entry name" value="NAD(P)-binding Rossmann-like Domain"/>
    <property type="match status" value="1"/>
</dbReference>
<dbReference type="GO" id="GO:0050664">
    <property type="term" value="F:oxidoreductase activity, acting on NAD(P)H, oxygen as acceptor"/>
    <property type="evidence" value="ECO:0007669"/>
    <property type="project" value="TreeGrafter"/>
</dbReference>
<organism evidence="3 4">
    <name type="scientific">Bifidobacterium margollesii</name>
    <dbReference type="NCBI Taxonomy" id="2020964"/>
    <lineage>
        <taxon>Bacteria</taxon>
        <taxon>Bacillati</taxon>
        <taxon>Actinomycetota</taxon>
        <taxon>Actinomycetes</taxon>
        <taxon>Bifidobacteriales</taxon>
        <taxon>Bifidobacteriaceae</taxon>
        <taxon>Bifidobacterium</taxon>
    </lineage>
</organism>
<comment type="caution">
    <text evidence="3">The sequence shown here is derived from an EMBL/GenBank/DDBJ whole genome shotgun (WGS) entry which is preliminary data.</text>
</comment>
<comment type="similarity">
    <text evidence="1">Belongs to the short-chain dehydrogenases/reductases (SDR) family.</text>
</comment>
<dbReference type="PANTHER" id="PTHR43008">
    <property type="entry name" value="BENZIL REDUCTASE"/>
    <property type="match status" value="1"/>
</dbReference>
<dbReference type="SUPFAM" id="SSF51735">
    <property type="entry name" value="NAD(P)-binding Rossmann-fold domains"/>
    <property type="match status" value="1"/>
</dbReference>
<dbReference type="InterPro" id="IPR036291">
    <property type="entry name" value="NAD(P)-bd_dom_sf"/>
</dbReference>
<dbReference type="Proteomes" id="UP000235050">
    <property type="component" value="Unassembled WGS sequence"/>
</dbReference>
<dbReference type="PANTHER" id="PTHR43008:SF4">
    <property type="entry name" value="CHAIN DEHYDROGENASE, PUTATIVE (AFU_ORTHOLOGUE AFUA_4G08710)-RELATED"/>
    <property type="match status" value="1"/>
</dbReference>
<evidence type="ECO:0000256" key="2">
    <source>
        <dbReference type="ARBA" id="ARBA00023002"/>
    </source>
</evidence>
<evidence type="ECO:0000313" key="3">
    <source>
        <dbReference type="EMBL" id="PLS30362.1"/>
    </source>
</evidence>